<proteinExistence type="predicted"/>
<keyword evidence="3" id="KW-1185">Reference proteome</keyword>
<organism evidence="2 3">
    <name type="scientific">Capnocytophaga cynodegmi</name>
    <dbReference type="NCBI Taxonomy" id="28189"/>
    <lineage>
        <taxon>Bacteria</taxon>
        <taxon>Pseudomonadati</taxon>
        <taxon>Bacteroidota</taxon>
        <taxon>Flavobacteriia</taxon>
        <taxon>Flavobacteriales</taxon>
        <taxon>Flavobacteriaceae</taxon>
        <taxon>Capnocytophaga</taxon>
    </lineage>
</organism>
<reference evidence="3" key="1">
    <citation type="submission" date="2015-01" db="EMBL/GenBank/DDBJ databases">
        <authorList>
            <person name="MANFREDI Pablo"/>
        </authorList>
    </citation>
    <scope>NUCLEOTIDE SEQUENCE [LARGE SCALE GENOMIC DNA]</scope>
    <source>
        <strain evidence="3">Ccyn2B</strain>
    </source>
</reference>
<keyword evidence="1" id="KW-0812">Transmembrane</keyword>
<dbReference type="AlphaFoldDB" id="A0A0B7HHM3"/>
<feature type="transmembrane region" description="Helical" evidence="1">
    <location>
        <begin position="37"/>
        <end position="61"/>
    </location>
</feature>
<evidence type="ECO:0000256" key="1">
    <source>
        <dbReference type="SAM" id="Phobius"/>
    </source>
</evidence>
<evidence type="ECO:0000313" key="3">
    <source>
        <dbReference type="Proteomes" id="UP000038055"/>
    </source>
</evidence>
<keyword evidence="1" id="KW-0472">Membrane</keyword>
<dbReference type="RefSeq" id="WP_041993958.1">
    <property type="nucleotide sequence ID" value="NZ_CDOD01000045.1"/>
</dbReference>
<accession>A0A0B7HHM3</accession>
<gene>
    <name evidence="2" type="ORF">CCYN2B_50137</name>
</gene>
<protein>
    <submittedName>
        <fullName evidence="2">Putative Bacteriocin carnobacteriocin-A</fullName>
    </submittedName>
</protein>
<name>A0A0B7HHM3_9FLAO</name>
<evidence type="ECO:0000313" key="2">
    <source>
        <dbReference type="EMBL" id="CEN38740.1"/>
    </source>
</evidence>
<keyword evidence="1" id="KW-1133">Transmembrane helix</keyword>
<dbReference type="EMBL" id="CDOD01000045">
    <property type="protein sequence ID" value="CEN38740.1"/>
    <property type="molecule type" value="Genomic_DNA"/>
</dbReference>
<dbReference type="Proteomes" id="UP000038055">
    <property type="component" value="Unassembled WGS sequence"/>
</dbReference>
<sequence length="66" mass="6947">MKKLNLKQMEKVQGGADIWQDKQACEDFALGLGGASLILGFSGIGTLISGFVGLAGFGMSLRCRVL</sequence>